<proteinExistence type="predicted"/>
<accession>A0A1R1PX25</accession>
<keyword evidence="2" id="KW-1185">Reference proteome</keyword>
<reference evidence="2" key="1">
    <citation type="submission" date="2017-01" db="EMBL/GenBank/DDBJ databases">
        <authorList>
            <person name="Wang Y."/>
            <person name="White M."/>
            <person name="Kvist S."/>
            <person name="Moncalvo J.-M."/>
        </authorList>
    </citation>
    <scope>NUCLEOTIDE SEQUENCE [LARGE SCALE GENOMIC DNA]</scope>
    <source>
        <strain evidence="2">COL-18-3</strain>
    </source>
</reference>
<comment type="caution">
    <text evidence="1">The sequence shown here is derived from an EMBL/GenBank/DDBJ whole genome shotgun (WGS) entry which is preliminary data.</text>
</comment>
<evidence type="ECO:0000313" key="1">
    <source>
        <dbReference type="EMBL" id="OMH85488.1"/>
    </source>
</evidence>
<name>A0A1R1PX25_ZANCU</name>
<protein>
    <submittedName>
        <fullName evidence="1">Uncharacterized protein</fullName>
    </submittedName>
</protein>
<dbReference type="EMBL" id="LSSK01000076">
    <property type="protein sequence ID" value="OMH85488.1"/>
    <property type="molecule type" value="Genomic_DNA"/>
</dbReference>
<gene>
    <name evidence="1" type="ORF">AX774_g978</name>
</gene>
<dbReference type="Proteomes" id="UP000188320">
    <property type="component" value="Unassembled WGS sequence"/>
</dbReference>
<evidence type="ECO:0000313" key="2">
    <source>
        <dbReference type="Proteomes" id="UP000188320"/>
    </source>
</evidence>
<dbReference type="AlphaFoldDB" id="A0A1R1PX25"/>
<organism evidence="1 2">
    <name type="scientific">Zancudomyces culisetae</name>
    <name type="common">Gut fungus</name>
    <name type="synonym">Smittium culisetae</name>
    <dbReference type="NCBI Taxonomy" id="1213189"/>
    <lineage>
        <taxon>Eukaryota</taxon>
        <taxon>Fungi</taxon>
        <taxon>Fungi incertae sedis</taxon>
        <taxon>Zoopagomycota</taxon>
        <taxon>Kickxellomycotina</taxon>
        <taxon>Harpellomycetes</taxon>
        <taxon>Harpellales</taxon>
        <taxon>Legeriomycetaceae</taxon>
        <taxon>Zancudomyces</taxon>
    </lineage>
</organism>
<sequence>MSVSLVPLINSNPLCTFTDLITLTISCNNLNPKTTSSGSVNVTNCTIRSNTASTLLLLSLINIHSAVLGVHTKHDVSTLTASTTCDLSSLPKYFSSLTAWHIFL</sequence>